<evidence type="ECO:0000313" key="2">
    <source>
        <dbReference type="EMBL" id="KXJ97389.1"/>
    </source>
</evidence>
<evidence type="ECO:0000256" key="1">
    <source>
        <dbReference type="SAM" id="MobiDB-lite"/>
    </source>
</evidence>
<dbReference type="OrthoDB" id="2149705at2759"/>
<name>A0A136JJR1_9PEZI</name>
<dbReference type="InterPro" id="IPR015947">
    <property type="entry name" value="PUA-like_sf"/>
</dbReference>
<dbReference type="SUPFAM" id="SSF88697">
    <property type="entry name" value="PUA domain-like"/>
    <property type="match status" value="1"/>
</dbReference>
<accession>A0A136JJR1</accession>
<keyword evidence="3" id="KW-1185">Reference proteome</keyword>
<protein>
    <recommendedName>
        <fullName evidence="4">PUA-like domain-containing protein</fullName>
    </recommendedName>
</protein>
<dbReference type="AlphaFoldDB" id="A0A136JJR1"/>
<feature type="region of interest" description="Disordered" evidence="1">
    <location>
        <begin position="165"/>
        <end position="224"/>
    </location>
</feature>
<organism evidence="2 3">
    <name type="scientific">Microdochium bolleyi</name>
    <dbReference type="NCBI Taxonomy" id="196109"/>
    <lineage>
        <taxon>Eukaryota</taxon>
        <taxon>Fungi</taxon>
        <taxon>Dikarya</taxon>
        <taxon>Ascomycota</taxon>
        <taxon>Pezizomycotina</taxon>
        <taxon>Sordariomycetes</taxon>
        <taxon>Xylariomycetidae</taxon>
        <taxon>Xylariales</taxon>
        <taxon>Microdochiaceae</taxon>
        <taxon>Microdochium</taxon>
    </lineage>
</organism>
<proteinExistence type="predicted"/>
<sequence length="224" mass="25306">MVSLHPEPLRQIVEGKKDHEFRSWKIPPEVSRVWLYATNPHSELRYMCILGPAKEPGEIANEKGLGNAEFNSGKKKFANYAYEFLQIYELNNPVALAEMIRKGWIRGAPQKYAFVPPAVVGELTANLRCALFGGDEYEQEETQYPDFPKSSPHLTESQELRAQLASEGHYSTQTLPSEHNSNDEATEDQENDKIFAKPALPPVDNTDSDVQTPRPSRRSRYAAS</sequence>
<dbReference type="EMBL" id="KQ964245">
    <property type="protein sequence ID" value="KXJ97389.1"/>
    <property type="molecule type" value="Genomic_DNA"/>
</dbReference>
<evidence type="ECO:0008006" key="4">
    <source>
        <dbReference type="Google" id="ProtNLM"/>
    </source>
</evidence>
<feature type="compositionally biased region" description="Basic residues" evidence="1">
    <location>
        <begin position="215"/>
        <end position="224"/>
    </location>
</feature>
<gene>
    <name evidence="2" type="ORF">Micbo1qcDRAFT_156244</name>
</gene>
<dbReference type="InParanoid" id="A0A136JJR1"/>
<reference evidence="3" key="1">
    <citation type="submission" date="2016-02" db="EMBL/GenBank/DDBJ databases">
        <title>Draft genome sequence of Microdochium bolleyi, a fungal endophyte of beachgrass.</title>
        <authorList>
            <consortium name="DOE Joint Genome Institute"/>
            <person name="David A.S."/>
            <person name="May G."/>
            <person name="Haridas S."/>
            <person name="Lim J."/>
            <person name="Wang M."/>
            <person name="Labutti K."/>
            <person name="Lipzen A."/>
            <person name="Barry K."/>
            <person name="Grigoriev I.V."/>
        </authorList>
    </citation>
    <scope>NUCLEOTIDE SEQUENCE [LARGE SCALE GENOMIC DNA]</scope>
    <source>
        <strain evidence="3">J235TASD1</strain>
    </source>
</reference>
<evidence type="ECO:0000313" key="3">
    <source>
        <dbReference type="Proteomes" id="UP000070501"/>
    </source>
</evidence>
<feature type="non-terminal residue" evidence="2">
    <location>
        <position position="224"/>
    </location>
</feature>
<dbReference type="Proteomes" id="UP000070501">
    <property type="component" value="Unassembled WGS sequence"/>
</dbReference>
<feature type="compositionally biased region" description="Polar residues" evidence="1">
    <location>
        <begin position="169"/>
        <end position="179"/>
    </location>
</feature>